<evidence type="ECO:0000256" key="6">
    <source>
        <dbReference type="ARBA" id="ARBA00022989"/>
    </source>
</evidence>
<protein>
    <recommendedName>
        <fullName evidence="8">L-lactate permease</fullName>
    </recommendedName>
</protein>
<sequence>MARRWSAPRAGAAACLVAATLALGQFGTSYRSLAISSAKGLSLSLFVLTVIWAAVLLYNVVDGLGSIKVIGRTMSRVVSNPLGQALVVGWAFSGFMQGVAGFGVPVAVVTPLLVSMGFPAVHAVAMVLVGHAWSVTFGSLGSSYYTIQLVTGIHGEVIGPHMAVLFAVPIVATGFAVAHLQGGFPAVRRGAIGITVMGACIALAMWLATVGGVPQLASILPGLIGCGVGWFLSRLSLLGKNGIDVHSSESEKDVKDEKDAVGEKGKEEGNFHFAFLPYYVVIALSLLSQIPALKRVKFGLGLDYPTVETALGYVTKAQKNYATIELMRHPAPLILLAIGISYAICRVSGRWRPNLFGRAAKLTYAQCIGTSVGICTMVMMALIMTDAGMTALLGRAIASGTGSAFAVFSPFIGVLGTFMTGSNTNSNVMFGSLQMESARALAIETVTIASIQSIGGSLGSSIAPAKVLVGTAMVGLSGKEGEVMKRTIPYCLLIVFLAGLEVRLFLQ</sequence>
<gene>
    <name evidence="9" type="ORF">LVJ94_43805</name>
</gene>
<feature type="transmembrane region" description="Helical" evidence="8">
    <location>
        <begin position="190"/>
        <end position="209"/>
    </location>
</feature>
<accession>A0ABZ2KYR7</accession>
<name>A0ABZ2KYR7_9BACT</name>
<evidence type="ECO:0000256" key="1">
    <source>
        <dbReference type="ARBA" id="ARBA00004651"/>
    </source>
</evidence>
<evidence type="ECO:0000313" key="10">
    <source>
        <dbReference type="Proteomes" id="UP001374803"/>
    </source>
</evidence>
<feature type="transmembrane region" description="Helical" evidence="8">
    <location>
        <begin position="271"/>
        <end position="288"/>
    </location>
</feature>
<keyword evidence="7 8" id="KW-0472">Membrane</keyword>
<evidence type="ECO:0000256" key="7">
    <source>
        <dbReference type="ARBA" id="ARBA00023136"/>
    </source>
</evidence>
<keyword evidence="10" id="KW-1185">Reference proteome</keyword>
<evidence type="ECO:0000256" key="3">
    <source>
        <dbReference type="ARBA" id="ARBA00022448"/>
    </source>
</evidence>
<feature type="transmembrane region" description="Helical" evidence="8">
    <location>
        <begin position="157"/>
        <end position="178"/>
    </location>
</feature>
<comment type="subcellular location">
    <subcellularLocation>
        <location evidence="1 8">Cell membrane</location>
        <topology evidence="1 8">Multi-pass membrane protein</topology>
    </subcellularLocation>
</comment>
<feature type="transmembrane region" description="Helical" evidence="8">
    <location>
        <begin position="40"/>
        <end position="61"/>
    </location>
</feature>
<evidence type="ECO:0000256" key="2">
    <source>
        <dbReference type="ARBA" id="ARBA00010100"/>
    </source>
</evidence>
<organism evidence="9 10">
    <name type="scientific">Pendulispora rubella</name>
    <dbReference type="NCBI Taxonomy" id="2741070"/>
    <lineage>
        <taxon>Bacteria</taxon>
        <taxon>Pseudomonadati</taxon>
        <taxon>Myxococcota</taxon>
        <taxon>Myxococcia</taxon>
        <taxon>Myxococcales</taxon>
        <taxon>Sorangiineae</taxon>
        <taxon>Pendulisporaceae</taxon>
        <taxon>Pendulispora</taxon>
    </lineage>
</organism>
<feature type="transmembrane region" description="Helical" evidence="8">
    <location>
        <begin position="120"/>
        <end position="145"/>
    </location>
</feature>
<feature type="transmembrane region" description="Helical" evidence="8">
    <location>
        <begin position="333"/>
        <end position="351"/>
    </location>
</feature>
<feature type="transmembrane region" description="Helical" evidence="8">
    <location>
        <begin position="396"/>
        <end position="419"/>
    </location>
</feature>
<dbReference type="PANTHER" id="PTHR30003">
    <property type="entry name" value="L-LACTATE PERMEASE"/>
    <property type="match status" value="1"/>
</dbReference>
<dbReference type="Proteomes" id="UP001374803">
    <property type="component" value="Chromosome"/>
</dbReference>
<evidence type="ECO:0000256" key="5">
    <source>
        <dbReference type="ARBA" id="ARBA00022692"/>
    </source>
</evidence>
<keyword evidence="4 8" id="KW-1003">Cell membrane</keyword>
<evidence type="ECO:0000313" key="9">
    <source>
        <dbReference type="EMBL" id="WXB03819.1"/>
    </source>
</evidence>
<dbReference type="Pfam" id="PF02652">
    <property type="entry name" value="Lactate_perm"/>
    <property type="match status" value="1"/>
</dbReference>
<comment type="similarity">
    <text evidence="2 8">Belongs to the lactate permease family.</text>
</comment>
<dbReference type="PANTHER" id="PTHR30003:SF0">
    <property type="entry name" value="GLYCOLATE PERMEASE GLCA-RELATED"/>
    <property type="match status" value="1"/>
</dbReference>
<keyword evidence="6 8" id="KW-1133">Transmembrane helix</keyword>
<evidence type="ECO:0000256" key="8">
    <source>
        <dbReference type="RuleBase" id="RU365092"/>
    </source>
</evidence>
<reference evidence="9" key="1">
    <citation type="submission" date="2021-12" db="EMBL/GenBank/DDBJ databases">
        <title>Discovery of the Pendulisporaceae a myxobacterial family with distinct sporulation behavior and unique specialized metabolism.</title>
        <authorList>
            <person name="Garcia R."/>
            <person name="Popoff A."/>
            <person name="Bader C.D."/>
            <person name="Loehr J."/>
            <person name="Walesch S."/>
            <person name="Walt C."/>
            <person name="Boldt J."/>
            <person name="Bunk B."/>
            <person name="Haeckl F.J.F.P.J."/>
            <person name="Gunesch A.P."/>
            <person name="Birkelbach J."/>
            <person name="Nuebel U."/>
            <person name="Pietschmann T."/>
            <person name="Bach T."/>
            <person name="Mueller R."/>
        </authorList>
    </citation>
    <scope>NUCLEOTIDE SEQUENCE</scope>
    <source>
        <strain evidence="9">MSr11367</strain>
    </source>
</reference>
<dbReference type="InterPro" id="IPR003804">
    <property type="entry name" value="Lactate_perm"/>
</dbReference>
<evidence type="ECO:0000256" key="4">
    <source>
        <dbReference type="ARBA" id="ARBA00022475"/>
    </source>
</evidence>
<keyword evidence="5 8" id="KW-0812">Transmembrane</keyword>
<dbReference type="EMBL" id="CP089983">
    <property type="protein sequence ID" value="WXB03819.1"/>
    <property type="molecule type" value="Genomic_DNA"/>
</dbReference>
<proteinExistence type="inferred from homology"/>
<comment type="function">
    <text evidence="8">Uptake of L-lactate across the membrane. Can also transport D-lactate and glycolate.</text>
</comment>
<feature type="transmembrane region" description="Helical" evidence="8">
    <location>
        <begin position="487"/>
        <end position="506"/>
    </location>
</feature>
<keyword evidence="3 8" id="KW-0813">Transport</keyword>
<feature type="transmembrane region" description="Helical" evidence="8">
    <location>
        <begin position="216"/>
        <end position="233"/>
    </location>
</feature>
<feature type="transmembrane region" description="Helical" evidence="8">
    <location>
        <begin position="363"/>
        <end position="384"/>
    </location>
</feature>
<feature type="transmembrane region" description="Helical" evidence="8">
    <location>
        <begin position="82"/>
        <end position="108"/>
    </location>
</feature>